<dbReference type="SUPFAM" id="SSF82861">
    <property type="entry name" value="Mechanosensitive channel protein MscS (YggB), transmembrane region"/>
    <property type="match status" value="1"/>
</dbReference>
<dbReference type="PANTHER" id="PTHR30460">
    <property type="entry name" value="MODERATE CONDUCTANCE MECHANOSENSITIVE CHANNEL YBIO"/>
    <property type="match status" value="1"/>
</dbReference>
<dbReference type="SUPFAM" id="SSF50182">
    <property type="entry name" value="Sm-like ribonucleoproteins"/>
    <property type="match status" value="1"/>
</dbReference>
<dbReference type="Pfam" id="PF21082">
    <property type="entry name" value="MS_channel_3rd"/>
    <property type="match status" value="1"/>
</dbReference>
<dbReference type="Gene3D" id="3.30.70.100">
    <property type="match status" value="1"/>
</dbReference>
<keyword evidence="3" id="KW-1003">Cell membrane</keyword>
<keyword evidence="4" id="KW-0812">Transmembrane</keyword>
<gene>
    <name evidence="10" type="ORF">Apau_0797</name>
</gene>
<dbReference type="InterPro" id="IPR049142">
    <property type="entry name" value="MS_channel_1st"/>
</dbReference>
<evidence type="ECO:0000259" key="7">
    <source>
        <dbReference type="Pfam" id="PF00924"/>
    </source>
</evidence>
<dbReference type="OrthoDB" id="9809206at2"/>
<dbReference type="InterPro" id="IPR011014">
    <property type="entry name" value="MscS_channel_TM-2"/>
</dbReference>
<dbReference type="HOGENOM" id="CLU_037945_8_2_0"/>
<dbReference type="PaxDb" id="584708-Apau_0797"/>
<organism evidence="10 11">
    <name type="scientific">Aminomonas paucivorans DSM 12260</name>
    <dbReference type="NCBI Taxonomy" id="584708"/>
    <lineage>
        <taxon>Bacteria</taxon>
        <taxon>Thermotogati</taxon>
        <taxon>Synergistota</taxon>
        <taxon>Synergistia</taxon>
        <taxon>Synergistales</taxon>
        <taxon>Synergistaceae</taxon>
        <taxon>Aminomonas</taxon>
    </lineage>
</organism>
<dbReference type="InterPro" id="IPR010920">
    <property type="entry name" value="LSM_dom_sf"/>
</dbReference>
<dbReference type="STRING" id="584708.Apau_0797"/>
<keyword evidence="11" id="KW-1185">Reference proteome</keyword>
<name>E3CVG9_9BACT</name>
<evidence type="ECO:0000256" key="2">
    <source>
        <dbReference type="ARBA" id="ARBA00008017"/>
    </source>
</evidence>
<dbReference type="FunFam" id="2.30.30.60:FF:000001">
    <property type="entry name" value="MscS Mechanosensitive ion channel"/>
    <property type="match status" value="1"/>
</dbReference>
<feature type="domain" description="Mechanosensitive ion channel MscS C-terminal" evidence="8">
    <location>
        <begin position="182"/>
        <end position="267"/>
    </location>
</feature>
<evidence type="ECO:0000256" key="5">
    <source>
        <dbReference type="ARBA" id="ARBA00022989"/>
    </source>
</evidence>
<dbReference type="InterPro" id="IPR049278">
    <property type="entry name" value="MS_channel_C"/>
</dbReference>
<dbReference type="Gene3D" id="2.30.30.60">
    <property type="match status" value="1"/>
</dbReference>
<dbReference type="GO" id="GO:0005886">
    <property type="term" value="C:plasma membrane"/>
    <property type="evidence" value="ECO:0007669"/>
    <property type="project" value="UniProtKB-SubCell"/>
</dbReference>
<dbReference type="AlphaFoldDB" id="E3CVG9"/>
<dbReference type="SUPFAM" id="SSF82689">
    <property type="entry name" value="Mechanosensitive channel protein MscS (YggB), C-terminal domain"/>
    <property type="match status" value="1"/>
</dbReference>
<keyword evidence="5" id="KW-1133">Transmembrane helix</keyword>
<dbReference type="EMBL" id="CM001022">
    <property type="protein sequence ID" value="EFQ23225.1"/>
    <property type="molecule type" value="Genomic_DNA"/>
</dbReference>
<dbReference type="Pfam" id="PF21088">
    <property type="entry name" value="MS_channel_1st"/>
    <property type="match status" value="1"/>
</dbReference>
<protein>
    <submittedName>
        <fullName evidence="10">MscS Mechanosensitive ion channel</fullName>
    </submittedName>
</protein>
<evidence type="ECO:0000313" key="10">
    <source>
        <dbReference type="EMBL" id="EFQ23225.1"/>
    </source>
</evidence>
<proteinExistence type="inferred from homology"/>
<evidence type="ECO:0000259" key="8">
    <source>
        <dbReference type="Pfam" id="PF21082"/>
    </source>
</evidence>
<sequence length="291" mass="31895">MLELLDRLPHILAPYLRPLATLLLWWFLDQASRRLIRRFAAGVRSRWGGEGNGSGVEQRVDTLEHLALPLARVVLGAILGLSFLGSLGIDLRPVLTGLGVASLGISLAAQNILRDFLNGFFVVLENQYNVGDVVTLGGHSGVVEGFTLRATRLRNLDGELIILPNGAVTTVVNQTKGWSVAKVEVGIPYEADVRKALGLLEAVAEELALERPQDVLEPATVQGIVDFRDSDVLLRVLLKTPPGQHWEVGRQYRLKLKDHFDRAGVDFAYPRLDLQVKGGSLELYRGTASRA</sequence>
<dbReference type="PANTHER" id="PTHR30460:SF0">
    <property type="entry name" value="MODERATE CONDUCTANCE MECHANOSENSITIVE CHANNEL YBIO"/>
    <property type="match status" value="1"/>
</dbReference>
<comment type="similarity">
    <text evidence="2">Belongs to the MscS (TC 1.A.23) family.</text>
</comment>
<evidence type="ECO:0000259" key="9">
    <source>
        <dbReference type="Pfam" id="PF21088"/>
    </source>
</evidence>
<reference evidence="10 11" key="1">
    <citation type="journal article" date="2010" name="Stand. Genomic Sci.">
        <title>Non-contiguous finished genome sequence of Aminomonas paucivorans type strain (GLU-3).</title>
        <authorList>
            <person name="Pitluck S."/>
            <person name="Yasawong M."/>
            <person name="Held B."/>
            <person name="Lapidus A."/>
            <person name="Nolan M."/>
            <person name="Copeland A."/>
            <person name="Lucas S."/>
            <person name="Del Rio T.G."/>
            <person name="Tice H."/>
            <person name="Cheng J.F."/>
            <person name="Chertkov O."/>
            <person name="Goodwin L."/>
            <person name="Tapia R."/>
            <person name="Han C."/>
            <person name="Liolios K."/>
            <person name="Ivanova N."/>
            <person name="Mavromatis K."/>
            <person name="Ovchinnikova G."/>
            <person name="Pati A."/>
            <person name="Chen A."/>
            <person name="Palaniappan K."/>
            <person name="Land M."/>
            <person name="Hauser L."/>
            <person name="Chang Y.J."/>
            <person name="Jeffries C.D."/>
            <person name="Pukall R."/>
            <person name="Spring S."/>
            <person name="Rohde M."/>
            <person name="Sikorski J."/>
            <person name="Goker M."/>
            <person name="Woyke T."/>
            <person name="Bristow J."/>
            <person name="Eisen J.A."/>
            <person name="Markowitz V."/>
            <person name="Hugenholtz P."/>
            <person name="Kyrpides N.C."/>
            <person name="Klenk H.P."/>
        </authorList>
    </citation>
    <scope>NUCLEOTIDE SEQUENCE [LARGE SCALE GENOMIC DNA]</scope>
    <source>
        <strain evidence="10 11">DSM 12260</strain>
    </source>
</reference>
<dbReference type="Pfam" id="PF00924">
    <property type="entry name" value="MS_channel_2nd"/>
    <property type="match status" value="1"/>
</dbReference>
<dbReference type="InterPro" id="IPR006685">
    <property type="entry name" value="MscS_channel_2nd"/>
</dbReference>
<accession>E3CVG9</accession>
<evidence type="ECO:0000256" key="6">
    <source>
        <dbReference type="ARBA" id="ARBA00023136"/>
    </source>
</evidence>
<evidence type="ECO:0000256" key="4">
    <source>
        <dbReference type="ARBA" id="ARBA00022692"/>
    </source>
</evidence>
<dbReference type="InterPro" id="IPR023408">
    <property type="entry name" value="MscS_beta-dom_sf"/>
</dbReference>
<feature type="domain" description="Mechanosensitive ion channel MscS" evidence="7">
    <location>
        <begin position="111"/>
        <end position="175"/>
    </location>
</feature>
<evidence type="ECO:0000256" key="3">
    <source>
        <dbReference type="ARBA" id="ARBA00022475"/>
    </source>
</evidence>
<dbReference type="eggNOG" id="COG0668">
    <property type="taxonomic scope" value="Bacteria"/>
</dbReference>
<evidence type="ECO:0000313" key="11">
    <source>
        <dbReference type="Proteomes" id="UP000005096"/>
    </source>
</evidence>
<evidence type="ECO:0000256" key="1">
    <source>
        <dbReference type="ARBA" id="ARBA00004651"/>
    </source>
</evidence>
<dbReference type="Gene3D" id="1.10.287.1260">
    <property type="match status" value="1"/>
</dbReference>
<dbReference type="InterPro" id="IPR011066">
    <property type="entry name" value="MscS_channel_C_sf"/>
</dbReference>
<dbReference type="Proteomes" id="UP000005096">
    <property type="component" value="Chromosome"/>
</dbReference>
<dbReference type="InterPro" id="IPR045276">
    <property type="entry name" value="YbiO_bact"/>
</dbReference>
<comment type="subcellular location">
    <subcellularLocation>
        <location evidence="1">Cell membrane</location>
        <topology evidence="1">Multi-pass membrane protein</topology>
    </subcellularLocation>
</comment>
<dbReference type="GO" id="GO:0008381">
    <property type="term" value="F:mechanosensitive monoatomic ion channel activity"/>
    <property type="evidence" value="ECO:0007669"/>
    <property type="project" value="InterPro"/>
</dbReference>
<dbReference type="RefSeq" id="WP_006300393.1">
    <property type="nucleotide sequence ID" value="NZ_CM001022.1"/>
</dbReference>
<keyword evidence="6" id="KW-0472">Membrane</keyword>
<feature type="domain" description="Mechanosensitive ion channel transmembrane helices 2/3" evidence="9">
    <location>
        <begin position="71"/>
        <end position="110"/>
    </location>
</feature>